<accession>A0A4Y2P4M9</accession>
<dbReference type="EMBL" id="BGPR01010469">
    <property type="protein sequence ID" value="GBN46334.1"/>
    <property type="molecule type" value="Genomic_DNA"/>
</dbReference>
<protein>
    <submittedName>
        <fullName evidence="1">Uncharacterized protein</fullName>
    </submittedName>
</protein>
<keyword evidence="2" id="KW-1185">Reference proteome</keyword>
<reference evidence="1 2" key="1">
    <citation type="journal article" date="2019" name="Sci. Rep.">
        <title>Orb-weaving spider Araneus ventricosus genome elucidates the spidroin gene catalogue.</title>
        <authorList>
            <person name="Kono N."/>
            <person name="Nakamura H."/>
            <person name="Ohtoshi R."/>
            <person name="Moran D.A.P."/>
            <person name="Shinohara A."/>
            <person name="Yoshida Y."/>
            <person name="Fujiwara M."/>
            <person name="Mori M."/>
            <person name="Tomita M."/>
            <person name="Arakawa K."/>
        </authorList>
    </citation>
    <scope>NUCLEOTIDE SEQUENCE [LARGE SCALE GENOMIC DNA]</scope>
</reference>
<dbReference type="Proteomes" id="UP000499080">
    <property type="component" value="Unassembled WGS sequence"/>
</dbReference>
<name>A0A4Y2P4M9_ARAVE</name>
<comment type="caution">
    <text evidence="1">The sequence shown here is derived from an EMBL/GenBank/DDBJ whole genome shotgun (WGS) entry which is preliminary data.</text>
</comment>
<sequence length="137" mass="15709">VTFSSQRPEATHSSLDNLEASLGKRYRIRWRPAELVQGTKKIRYDPSNWTTISRRGDQLDRANRDGEALSLHKNWNDRVYRIQETERVFFTYRGRPTSAKSHPLQNVSPHAELRIIVLCNETAGTQSSGRGSNVTKL</sequence>
<dbReference type="AlphaFoldDB" id="A0A4Y2P4M9"/>
<evidence type="ECO:0000313" key="2">
    <source>
        <dbReference type="Proteomes" id="UP000499080"/>
    </source>
</evidence>
<evidence type="ECO:0000313" key="1">
    <source>
        <dbReference type="EMBL" id="GBN46334.1"/>
    </source>
</evidence>
<gene>
    <name evidence="1" type="ORF">AVEN_105994_1</name>
</gene>
<organism evidence="1 2">
    <name type="scientific">Araneus ventricosus</name>
    <name type="common">Orbweaver spider</name>
    <name type="synonym">Epeira ventricosa</name>
    <dbReference type="NCBI Taxonomy" id="182803"/>
    <lineage>
        <taxon>Eukaryota</taxon>
        <taxon>Metazoa</taxon>
        <taxon>Ecdysozoa</taxon>
        <taxon>Arthropoda</taxon>
        <taxon>Chelicerata</taxon>
        <taxon>Arachnida</taxon>
        <taxon>Araneae</taxon>
        <taxon>Araneomorphae</taxon>
        <taxon>Entelegynae</taxon>
        <taxon>Araneoidea</taxon>
        <taxon>Araneidae</taxon>
        <taxon>Araneus</taxon>
    </lineage>
</organism>
<proteinExistence type="predicted"/>
<feature type="non-terminal residue" evidence="1">
    <location>
        <position position="1"/>
    </location>
</feature>